<evidence type="ECO:0000313" key="7">
    <source>
        <dbReference type="Proteomes" id="UP000189941"/>
    </source>
</evidence>
<organism evidence="6 7">
    <name type="scientific">Globicatella sulfidifaciens DSM 15739</name>
    <dbReference type="NCBI Taxonomy" id="1121925"/>
    <lineage>
        <taxon>Bacteria</taxon>
        <taxon>Bacillati</taxon>
        <taxon>Bacillota</taxon>
        <taxon>Bacilli</taxon>
        <taxon>Lactobacillales</taxon>
        <taxon>Aerococcaceae</taxon>
        <taxon>Globicatella</taxon>
    </lineage>
</organism>
<dbReference type="GO" id="GO:1901135">
    <property type="term" value="P:carbohydrate derivative metabolic process"/>
    <property type="evidence" value="ECO:0007669"/>
    <property type="project" value="InterPro"/>
</dbReference>
<dbReference type="STRING" id="1121925.SAMN02746011_01654"/>
<dbReference type="InterPro" id="IPR047640">
    <property type="entry name" value="RpiR-like"/>
</dbReference>
<dbReference type="GO" id="GO:0097367">
    <property type="term" value="F:carbohydrate derivative binding"/>
    <property type="evidence" value="ECO:0007669"/>
    <property type="project" value="InterPro"/>
</dbReference>
<dbReference type="Pfam" id="PF01418">
    <property type="entry name" value="HTH_6"/>
    <property type="match status" value="1"/>
</dbReference>
<dbReference type="SUPFAM" id="SSF53697">
    <property type="entry name" value="SIS domain"/>
    <property type="match status" value="1"/>
</dbReference>
<dbReference type="EMBL" id="FUWO01000016">
    <property type="protein sequence ID" value="SJZ74895.1"/>
    <property type="molecule type" value="Genomic_DNA"/>
</dbReference>
<keyword evidence="3" id="KW-0804">Transcription</keyword>
<dbReference type="AlphaFoldDB" id="A0A1T4N6Y0"/>
<dbReference type="Gene3D" id="3.40.50.10490">
    <property type="entry name" value="Glucose-6-phosphate isomerase like protein, domain 1"/>
    <property type="match status" value="1"/>
</dbReference>
<dbReference type="SUPFAM" id="SSF46689">
    <property type="entry name" value="Homeodomain-like"/>
    <property type="match status" value="1"/>
</dbReference>
<dbReference type="InterPro" id="IPR036388">
    <property type="entry name" value="WH-like_DNA-bd_sf"/>
</dbReference>
<evidence type="ECO:0000256" key="2">
    <source>
        <dbReference type="ARBA" id="ARBA00023125"/>
    </source>
</evidence>
<evidence type="ECO:0000256" key="1">
    <source>
        <dbReference type="ARBA" id="ARBA00023015"/>
    </source>
</evidence>
<dbReference type="InterPro" id="IPR046348">
    <property type="entry name" value="SIS_dom_sf"/>
</dbReference>
<evidence type="ECO:0000256" key="3">
    <source>
        <dbReference type="ARBA" id="ARBA00023163"/>
    </source>
</evidence>
<protein>
    <submittedName>
        <fullName evidence="6">Transcriptional regulator, RpiR family</fullName>
    </submittedName>
</protein>
<keyword evidence="1" id="KW-0805">Transcription regulation</keyword>
<dbReference type="OrthoDB" id="1648815at2"/>
<dbReference type="GO" id="GO:0003700">
    <property type="term" value="F:DNA-binding transcription factor activity"/>
    <property type="evidence" value="ECO:0007669"/>
    <property type="project" value="InterPro"/>
</dbReference>
<evidence type="ECO:0000259" key="4">
    <source>
        <dbReference type="PROSITE" id="PS51071"/>
    </source>
</evidence>
<feature type="domain" description="HTH rpiR-type" evidence="4">
    <location>
        <begin position="1"/>
        <end position="75"/>
    </location>
</feature>
<dbReference type="Gene3D" id="1.10.10.10">
    <property type="entry name" value="Winged helix-like DNA-binding domain superfamily/Winged helix DNA-binding domain"/>
    <property type="match status" value="1"/>
</dbReference>
<gene>
    <name evidence="6" type="ORF">SAMN02746011_01654</name>
</gene>
<dbReference type="GO" id="GO:0003677">
    <property type="term" value="F:DNA binding"/>
    <property type="evidence" value="ECO:0007669"/>
    <property type="project" value="UniProtKB-KW"/>
</dbReference>
<dbReference type="InterPro" id="IPR001347">
    <property type="entry name" value="SIS_dom"/>
</dbReference>
<dbReference type="RefSeq" id="WP_078756356.1">
    <property type="nucleotide sequence ID" value="NZ_FUWO01000016.1"/>
</dbReference>
<reference evidence="7" key="1">
    <citation type="submission" date="2017-02" db="EMBL/GenBank/DDBJ databases">
        <authorList>
            <person name="Varghese N."/>
            <person name="Submissions S."/>
        </authorList>
    </citation>
    <scope>NUCLEOTIDE SEQUENCE [LARGE SCALE GENOMIC DNA]</scope>
    <source>
        <strain evidence="7">DSM 15739</strain>
    </source>
</reference>
<name>A0A1T4N6Y0_9LACT</name>
<dbReference type="PANTHER" id="PTHR30514">
    <property type="entry name" value="GLUCOKINASE"/>
    <property type="match status" value="1"/>
</dbReference>
<dbReference type="PROSITE" id="PS51071">
    <property type="entry name" value="HTH_RPIR"/>
    <property type="match status" value="1"/>
</dbReference>
<dbReference type="PROSITE" id="PS51464">
    <property type="entry name" value="SIS"/>
    <property type="match status" value="1"/>
</dbReference>
<keyword evidence="7" id="KW-1185">Reference proteome</keyword>
<feature type="domain" description="SIS" evidence="5">
    <location>
        <begin position="101"/>
        <end position="243"/>
    </location>
</feature>
<dbReference type="InterPro" id="IPR009057">
    <property type="entry name" value="Homeodomain-like_sf"/>
</dbReference>
<dbReference type="Proteomes" id="UP000189941">
    <property type="component" value="Unassembled WGS sequence"/>
</dbReference>
<evidence type="ECO:0000259" key="5">
    <source>
        <dbReference type="PROSITE" id="PS51464"/>
    </source>
</evidence>
<dbReference type="PANTHER" id="PTHR30514:SF1">
    <property type="entry name" value="HTH-TYPE TRANSCRIPTIONAL REGULATOR HEXR-RELATED"/>
    <property type="match status" value="1"/>
</dbReference>
<evidence type="ECO:0000313" key="6">
    <source>
        <dbReference type="EMBL" id="SJZ74895.1"/>
    </source>
</evidence>
<dbReference type="InterPro" id="IPR000281">
    <property type="entry name" value="HTH_RpiR"/>
</dbReference>
<sequence>MSFFGKIDFNRLSETEKVLYHYMSSNIEKIPYMRIREVATESHTSASSVMRFIRKLGFDSYAEFKINVKTHQPGDKSVINSEGLISPSTFPSNTEFTMQQIAEKMLESENVIFYGIGASGTMCEYAARRFATLGINSFGLVDNTYPISGKLRNTTDNMIIALSVTGNTNEVTEIVNGFRNRPDFTVVAITSDPTSQLAIMADFVLSYEIDIWRINLHEDFTSQIPAIFLIEALSKVLYNTINPEK</sequence>
<keyword evidence="2" id="KW-0238">DNA-binding</keyword>
<dbReference type="Pfam" id="PF01380">
    <property type="entry name" value="SIS"/>
    <property type="match status" value="1"/>
</dbReference>
<dbReference type="CDD" id="cd05013">
    <property type="entry name" value="SIS_RpiR"/>
    <property type="match status" value="1"/>
</dbReference>
<accession>A0A1T4N6Y0</accession>
<dbReference type="InterPro" id="IPR035472">
    <property type="entry name" value="RpiR-like_SIS"/>
</dbReference>
<proteinExistence type="predicted"/>